<dbReference type="SUPFAM" id="SSF56300">
    <property type="entry name" value="Metallo-dependent phosphatases"/>
    <property type="match status" value="1"/>
</dbReference>
<organism evidence="5 6">
    <name type="scientific">Bacillus seohaeanensis</name>
    <dbReference type="NCBI Taxonomy" id="284580"/>
    <lineage>
        <taxon>Bacteria</taxon>
        <taxon>Bacillati</taxon>
        <taxon>Bacillota</taxon>
        <taxon>Bacilli</taxon>
        <taxon>Bacillales</taxon>
        <taxon>Bacillaceae</taxon>
        <taxon>Bacillus</taxon>
    </lineage>
</organism>
<evidence type="ECO:0000259" key="3">
    <source>
        <dbReference type="Pfam" id="PF00149"/>
    </source>
</evidence>
<comment type="caution">
    <text evidence="5">The sequence shown here is derived from an EMBL/GenBank/DDBJ whole genome shotgun (WGS) entry which is preliminary data.</text>
</comment>
<dbReference type="CDD" id="cd00845">
    <property type="entry name" value="MPP_UshA_N_like"/>
    <property type="match status" value="1"/>
</dbReference>
<keyword evidence="2" id="KW-0547">Nucleotide-binding</keyword>
<dbReference type="Gene3D" id="3.60.21.10">
    <property type="match status" value="1"/>
</dbReference>
<feature type="domain" description="5'-Nucleotidase C-terminal" evidence="4">
    <location>
        <begin position="286"/>
        <end position="419"/>
    </location>
</feature>
<dbReference type="Gene3D" id="3.90.780.10">
    <property type="entry name" value="5'-Nucleotidase, C-terminal domain"/>
    <property type="match status" value="1"/>
</dbReference>
<protein>
    <submittedName>
        <fullName evidence="5">Bifunctional metallophosphatase/5'-nucleotidase</fullName>
    </submittedName>
</protein>
<dbReference type="InterPro" id="IPR029052">
    <property type="entry name" value="Metallo-depent_PP-like"/>
</dbReference>
<dbReference type="InterPro" id="IPR008334">
    <property type="entry name" value="5'-Nucleotdase_C"/>
</dbReference>
<dbReference type="InterPro" id="IPR006179">
    <property type="entry name" value="5_nucleotidase/apyrase"/>
</dbReference>
<keyword evidence="6" id="KW-1185">Reference proteome</keyword>
<dbReference type="InterPro" id="IPR004843">
    <property type="entry name" value="Calcineurin-like_PHP"/>
</dbReference>
<reference evidence="6" key="1">
    <citation type="journal article" date="2019" name="Int. J. Syst. Evol. Microbiol.">
        <title>The Global Catalogue of Microorganisms (GCM) 10K type strain sequencing project: providing services to taxonomists for standard genome sequencing and annotation.</title>
        <authorList>
            <consortium name="The Broad Institute Genomics Platform"/>
            <consortium name="The Broad Institute Genome Sequencing Center for Infectious Disease"/>
            <person name="Wu L."/>
            <person name="Ma J."/>
        </authorList>
    </citation>
    <scope>NUCLEOTIDE SEQUENCE [LARGE SCALE GENOMIC DNA]</scope>
    <source>
        <strain evidence="6">KCTC 3913</strain>
    </source>
</reference>
<evidence type="ECO:0000313" key="5">
    <source>
        <dbReference type="EMBL" id="MFD2680203.1"/>
    </source>
</evidence>
<comment type="similarity">
    <text evidence="2">Belongs to the 5'-nucleotidase family.</text>
</comment>
<dbReference type="Pfam" id="PF02872">
    <property type="entry name" value="5_nucleotid_C"/>
    <property type="match status" value="1"/>
</dbReference>
<dbReference type="Proteomes" id="UP001597506">
    <property type="component" value="Unassembled WGS sequence"/>
</dbReference>
<evidence type="ECO:0000256" key="1">
    <source>
        <dbReference type="ARBA" id="ARBA00022729"/>
    </source>
</evidence>
<dbReference type="SUPFAM" id="SSF55816">
    <property type="entry name" value="5'-nucleotidase (syn. UDP-sugar hydrolase), C-terminal domain"/>
    <property type="match status" value="1"/>
</dbReference>
<dbReference type="EMBL" id="JBHUMF010000013">
    <property type="protein sequence ID" value="MFD2680203.1"/>
    <property type="molecule type" value="Genomic_DNA"/>
</dbReference>
<dbReference type="PANTHER" id="PTHR11575:SF23">
    <property type="entry name" value="5-NUCLEOTIDASE FAMILY PROTEIN"/>
    <property type="match status" value="1"/>
</dbReference>
<feature type="domain" description="Calcineurin-like phosphoesterase" evidence="3">
    <location>
        <begin position="6"/>
        <end position="205"/>
    </location>
</feature>
<evidence type="ECO:0000256" key="2">
    <source>
        <dbReference type="RuleBase" id="RU362119"/>
    </source>
</evidence>
<dbReference type="InterPro" id="IPR036907">
    <property type="entry name" value="5'-Nucleotdase_C_sf"/>
</dbReference>
<evidence type="ECO:0000259" key="4">
    <source>
        <dbReference type="Pfam" id="PF02872"/>
    </source>
</evidence>
<proteinExistence type="inferred from homology"/>
<dbReference type="InterPro" id="IPR011240">
    <property type="entry name" value="Pesterase_YunD"/>
</dbReference>
<keyword evidence="1" id="KW-0732">Signal</keyword>
<dbReference type="Pfam" id="PF00149">
    <property type="entry name" value="Metallophos"/>
    <property type="match status" value="1"/>
</dbReference>
<dbReference type="RefSeq" id="WP_377933447.1">
    <property type="nucleotide sequence ID" value="NZ_JBHUMF010000013.1"/>
</dbReference>
<dbReference type="PRINTS" id="PR01607">
    <property type="entry name" value="APYRASEFAMLY"/>
</dbReference>
<keyword evidence="2" id="KW-0378">Hydrolase</keyword>
<dbReference type="PIRSF" id="PIRSF036361">
    <property type="entry name" value="YunD"/>
    <property type="match status" value="1"/>
</dbReference>
<name>A0ABW5RNC7_9BACI</name>
<evidence type="ECO:0000313" key="6">
    <source>
        <dbReference type="Proteomes" id="UP001597506"/>
    </source>
</evidence>
<accession>A0ABW5RNC7</accession>
<gene>
    <name evidence="5" type="ORF">ACFSUL_05490</name>
</gene>
<sequence length="452" mass="51946">MKEMIHIYHTNDLHSHLEHWPRIRDFLKKRKKWHEEEKDNVFLFDLGDHVDRWHPFTEGTLGKGNIALMNEVGYNAVTIGNNEGITLDHDDLDSLYDKAEFDVIIGNLYTMEKDIPSWVDTYKIYTTKSGMKIGVIGLTANFGNFYEPLGWKVTAPMDELGYLINKVKPMADYVILLSHLGIKDDEWIAEQFPEVDIILGAHTHHILREGKEVNNSLLGAAGKYGQFVGHIILEVDTVSKKLLSRQAQLYEHQELPKSPLEEREIENWFVEGKKLLDQPVAFLDTELKADWFQLSPLPQLLTDGLLEWCDADCAFLNAGLLLNGLSRGEVTKYDLHKILPHPINPCLIELTGAELKEVIKQTFDEKWPHLQIKGLGFRGKVMGNFIYSGITIGSNGQTLRVQGNIIDPQGKYKLATTDMFTFGHFFPELHRASKKYFMPEFMRDILEWKLKR</sequence>
<dbReference type="PANTHER" id="PTHR11575">
    <property type="entry name" value="5'-NUCLEOTIDASE-RELATED"/>
    <property type="match status" value="1"/>
</dbReference>